<accession>A0AAX7UHG3</accession>
<feature type="domain" description="EF-hand" evidence="5">
    <location>
        <begin position="7"/>
        <end position="42"/>
    </location>
</feature>
<reference evidence="6" key="4">
    <citation type="submission" date="2025-09" db="UniProtKB">
        <authorList>
            <consortium name="Ensembl"/>
        </authorList>
    </citation>
    <scope>IDENTIFICATION</scope>
</reference>
<keyword evidence="7" id="KW-1185">Reference proteome</keyword>
<reference evidence="6" key="3">
    <citation type="submission" date="2025-08" db="UniProtKB">
        <authorList>
            <consortium name="Ensembl"/>
        </authorList>
    </citation>
    <scope>IDENTIFICATION</scope>
</reference>
<dbReference type="SUPFAM" id="SSF47473">
    <property type="entry name" value="EF-hand"/>
    <property type="match status" value="1"/>
</dbReference>
<dbReference type="PANTHER" id="PTHR23048">
    <property type="entry name" value="MYOSIN LIGHT CHAIN 1, 3"/>
    <property type="match status" value="1"/>
</dbReference>
<reference evidence="7" key="2">
    <citation type="submission" date="2023-03" db="EMBL/GenBank/DDBJ databases">
        <authorList>
            <consortium name="Wellcome Sanger Institute Data Sharing"/>
        </authorList>
    </citation>
    <scope>NUCLEOTIDE SEQUENCE [LARGE SCALE GENOMIC DNA]</scope>
</reference>
<keyword evidence="4" id="KW-0514">Muscle protein</keyword>
<keyword evidence="3" id="KW-0505">Motor protein</keyword>
<dbReference type="GO" id="GO:0043292">
    <property type="term" value="C:contractile muscle fiber"/>
    <property type="evidence" value="ECO:0007669"/>
    <property type="project" value="TreeGrafter"/>
</dbReference>
<dbReference type="AlphaFoldDB" id="A0AAX7UHG3"/>
<dbReference type="Gene3D" id="1.10.238.10">
    <property type="entry name" value="EF-hand"/>
    <property type="match status" value="2"/>
</dbReference>
<reference evidence="6 7" key="1">
    <citation type="submission" date="2018-05" db="EMBL/GenBank/DDBJ databases">
        <authorList>
            <person name="Datahose"/>
        </authorList>
    </citation>
    <scope>NUCLEOTIDE SEQUENCE</scope>
</reference>
<name>A0AAX7UHG3_ASTCA</name>
<dbReference type="InterPro" id="IPR050230">
    <property type="entry name" value="CALM/Myosin/TropC-like"/>
</dbReference>
<evidence type="ECO:0000256" key="4">
    <source>
        <dbReference type="ARBA" id="ARBA00023179"/>
    </source>
</evidence>
<evidence type="ECO:0000256" key="3">
    <source>
        <dbReference type="ARBA" id="ARBA00023175"/>
    </source>
</evidence>
<dbReference type="GeneTree" id="ENSGT01030000234570"/>
<feature type="domain" description="EF-hand" evidence="5">
    <location>
        <begin position="83"/>
        <end position="118"/>
    </location>
</feature>
<dbReference type="InterPro" id="IPR002048">
    <property type="entry name" value="EF_hand_dom"/>
</dbReference>
<proteinExistence type="predicted"/>
<dbReference type="GO" id="GO:0016460">
    <property type="term" value="C:myosin II complex"/>
    <property type="evidence" value="ECO:0007669"/>
    <property type="project" value="TreeGrafter"/>
</dbReference>
<dbReference type="Ensembl" id="ENSACLT00000058363.1">
    <property type="protein sequence ID" value="ENSACLP00000068799.1"/>
    <property type="gene ID" value="ENSACLG00000009730.2"/>
</dbReference>
<evidence type="ECO:0000256" key="2">
    <source>
        <dbReference type="ARBA" id="ARBA00023123"/>
    </source>
</evidence>
<evidence type="ECO:0000313" key="7">
    <source>
        <dbReference type="Proteomes" id="UP000265100"/>
    </source>
</evidence>
<keyword evidence="2" id="KW-0518">Myosin</keyword>
<evidence type="ECO:0000313" key="6">
    <source>
        <dbReference type="Ensembl" id="ENSACLP00000068799.1"/>
    </source>
</evidence>
<dbReference type="InterPro" id="IPR011992">
    <property type="entry name" value="EF-hand-dom_pair"/>
</dbReference>
<organism evidence="6 7">
    <name type="scientific">Astatotilapia calliptera</name>
    <name type="common">Eastern happy</name>
    <name type="synonym">Chromis callipterus</name>
    <dbReference type="NCBI Taxonomy" id="8154"/>
    <lineage>
        <taxon>Eukaryota</taxon>
        <taxon>Metazoa</taxon>
        <taxon>Chordata</taxon>
        <taxon>Craniata</taxon>
        <taxon>Vertebrata</taxon>
        <taxon>Euteleostomi</taxon>
        <taxon>Actinopterygii</taxon>
        <taxon>Neopterygii</taxon>
        <taxon>Teleostei</taxon>
        <taxon>Neoteleostei</taxon>
        <taxon>Acanthomorphata</taxon>
        <taxon>Ovalentaria</taxon>
        <taxon>Cichlomorphae</taxon>
        <taxon>Cichliformes</taxon>
        <taxon>Cichlidae</taxon>
        <taxon>African cichlids</taxon>
        <taxon>Pseudocrenilabrinae</taxon>
        <taxon>Haplochromini</taxon>
        <taxon>Astatotilapia</taxon>
    </lineage>
</organism>
<evidence type="ECO:0000256" key="1">
    <source>
        <dbReference type="ARBA" id="ARBA00022737"/>
    </source>
</evidence>
<evidence type="ECO:0000259" key="5">
    <source>
        <dbReference type="PROSITE" id="PS50222"/>
    </source>
</evidence>
<sequence length="191" mass="21395">MTEFTPDQIEDFKEAFGLFDRVGDSQVAYNQVADIMRALGQNPTNRSVNKILGNPTADDLANKRLNFDAFLPMLKEVDAQPKGTYDDYVEGLRVFDKEGNGTVMGAELRIVLSTLGEKMSEPEIDALMAGQEDENGSVHYEGKTGLQTIPLPFFFFFLNFQEAKYLNFFLQLSSSTSCLCKRPAARVLKKL</sequence>
<dbReference type="FunFam" id="1.10.238.10:FF:000178">
    <property type="entry name" value="Calmodulin-2 A"/>
    <property type="match status" value="1"/>
</dbReference>
<dbReference type="CDD" id="cd00051">
    <property type="entry name" value="EFh"/>
    <property type="match status" value="1"/>
</dbReference>
<dbReference type="PANTHER" id="PTHR23048:SF3">
    <property type="entry name" value="MYOSIN LIGHT CHAIN 1_3, SKELETAL MUSCLE ISOFORM"/>
    <property type="match status" value="1"/>
</dbReference>
<protein>
    <recommendedName>
        <fullName evidence="5">EF-hand domain-containing protein</fullName>
    </recommendedName>
</protein>
<dbReference type="Proteomes" id="UP000265100">
    <property type="component" value="Chromosome 23"/>
</dbReference>
<keyword evidence="1" id="KW-0677">Repeat</keyword>
<dbReference type="PROSITE" id="PS50222">
    <property type="entry name" value="EF_HAND_2"/>
    <property type="match status" value="2"/>
</dbReference>
<dbReference type="GO" id="GO:0005509">
    <property type="term" value="F:calcium ion binding"/>
    <property type="evidence" value="ECO:0007669"/>
    <property type="project" value="InterPro"/>
</dbReference>